<organism evidence="2 3">
    <name type="scientific">Butyrivibrio fibrisolvens</name>
    <dbReference type="NCBI Taxonomy" id="831"/>
    <lineage>
        <taxon>Bacteria</taxon>
        <taxon>Bacillati</taxon>
        <taxon>Bacillota</taxon>
        <taxon>Clostridia</taxon>
        <taxon>Lachnospirales</taxon>
        <taxon>Lachnospiraceae</taxon>
        <taxon>Butyrivibrio</taxon>
    </lineage>
</organism>
<dbReference type="InterPro" id="IPR029039">
    <property type="entry name" value="Flavoprotein-like_sf"/>
</dbReference>
<proteinExistence type="predicted"/>
<feature type="domain" description="Flavodoxin-like" evidence="1">
    <location>
        <begin position="31"/>
        <end position="173"/>
    </location>
</feature>
<dbReference type="EMBL" id="NXNG01000001">
    <property type="protein sequence ID" value="PWT27962.1"/>
    <property type="molecule type" value="Genomic_DNA"/>
</dbReference>
<dbReference type="Proteomes" id="UP000245488">
    <property type="component" value="Chromosome"/>
</dbReference>
<gene>
    <name evidence="2" type="ORF">CPT75_13040</name>
</gene>
<dbReference type="SUPFAM" id="SSF52218">
    <property type="entry name" value="Flavoproteins"/>
    <property type="match status" value="1"/>
</dbReference>
<dbReference type="Gene3D" id="3.40.50.360">
    <property type="match status" value="1"/>
</dbReference>
<protein>
    <submittedName>
        <fullName evidence="2">Flavodoxin</fullName>
    </submittedName>
</protein>
<comment type="caution">
    <text evidence="2">The sequence shown here is derived from an EMBL/GenBank/DDBJ whole genome shotgun (WGS) entry which is preliminary data.</text>
</comment>
<evidence type="ECO:0000313" key="3">
    <source>
        <dbReference type="Proteomes" id="UP000245488"/>
    </source>
</evidence>
<evidence type="ECO:0000313" key="2">
    <source>
        <dbReference type="EMBL" id="PWT27962.1"/>
    </source>
</evidence>
<accession>A0A317G6M9</accession>
<dbReference type="PANTHER" id="PTHR39201">
    <property type="entry name" value="EXPORTED PROTEIN-RELATED"/>
    <property type="match status" value="1"/>
</dbReference>
<dbReference type="AlphaFoldDB" id="A0A317G6M9"/>
<dbReference type="Pfam" id="PF12682">
    <property type="entry name" value="Flavodoxin_4"/>
    <property type="match status" value="1"/>
</dbReference>
<dbReference type="PANTHER" id="PTHR39201:SF1">
    <property type="entry name" value="FLAVODOXIN-LIKE DOMAIN-CONTAINING PROTEIN"/>
    <property type="match status" value="1"/>
</dbReference>
<sequence>MEEIQMAKTLIAFFSRADENYFGGAMRYVKVGNTEIVVNQMKELIDADTFKIEMLNPYSPVYMTCIDEAKKDLRENARPELSNYLDSIDEYDTIVLAYPNYWGTFPMAVATFLERYDFTGKTILPLCTNEGSGMGSSERDAKKYAKGADVKNGLAITGSQAANAKTAVEKWFSANGLM</sequence>
<name>A0A317G6M9_BUTFI</name>
<dbReference type="InterPro" id="IPR008254">
    <property type="entry name" value="Flavodoxin/NO_synth"/>
</dbReference>
<dbReference type="GO" id="GO:0010181">
    <property type="term" value="F:FMN binding"/>
    <property type="evidence" value="ECO:0007669"/>
    <property type="project" value="InterPro"/>
</dbReference>
<reference evidence="2 3" key="1">
    <citation type="submission" date="2017-09" db="EMBL/GenBank/DDBJ databases">
        <title>High-quality draft genome sequence of Butyrivibrio fibrisolvens INBov1, isolated from cow rumen.</title>
        <authorList>
            <person name="Rodriguez Hernaez J."/>
            <person name="Rivarola M."/>
            <person name="Paniego N."/>
            <person name="Cravero S."/>
            <person name="Ceron Cucchi M."/>
            <person name="Martinez M.C."/>
        </authorList>
    </citation>
    <scope>NUCLEOTIDE SEQUENCE [LARGE SCALE GENOMIC DNA]</scope>
    <source>
        <strain evidence="2 3">INBov1</strain>
    </source>
</reference>
<dbReference type="GO" id="GO:0016651">
    <property type="term" value="F:oxidoreductase activity, acting on NAD(P)H"/>
    <property type="evidence" value="ECO:0007669"/>
    <property type="project" value="UniProtKB-ARBA"/>
</dbReference>
<keyword evidence="3" id="KW-1185">Reference proteome</keyword>
<evidence type="ECO:0000259" key="1">
    <source>
        <dbReference type="Pfam" id="PF12682"/>
    </source>
</evidence>